<reference evidence="5 6" key="1">
    <citation type="submission" date="2020-02" db="EMBL/GenBank/DDBJ databases">
        <title>Fructobacillus sp. isolated from paper mulberry of Taiwan.</title>
        <authorList>
            <person name="Lin S.-T."/>
        </authorList>
    </citation>
    <scope>NUCLEOTIDE SEQUENCE [LARGE SCALE GENOMIC DNA]</scope>
    <source>
        <strain evidence="5 6">M1-21</strain>
    </source>
</reference>
<comment type="similarity">
    <text evidence="1">Belongs to the GTP cyclohydrolase I type 2/NIF3 family.</text>
</comment>
<dbReference type="Pfam" id="PF01784">
    <property type="entry name" value="DUF34_NIF3"/>
    <property type="match status" value="1"/>
</dbReference>
<accession>A0ABS5QS62</accession>
<dbReference type="RefSeq" id="WP_213792529.1">
    <property type="nucleotide sequence ID" value="NZ_JAAMFJ010000001.1"/>
</dbReference>
<evidence type="ECO:0000313" key="6">
    <source>
        <dbReference type="Proteomes" id="UP000735205"/>
    </source>
</evidence>
<keyword evidence="4" id="KW-0479">Metal-binding</keyword>
<gene>
    <name evidence="5" type="ORF">G6R28_01780</name>
</gene>
<dbReference type="EMBL" id="JAAMFJ010000001">
    <property type="protein sequence ID" value="MBS9335966.1"/>
    <property type="molecule type" value="Genomic_DNA"/>
</dbReference>
<evidence type="ECO:0000256" key="2">
    <source>
        <dbReference type="ARBA" id="ARBA00011643"/>
    </source>
</evidence>
<dbReference type="InterPro" id="IPR002678">
    <property type="entry name" value="DUF34/NIF3"/>
</dbReference>
<protein>
    <recommendedName>
        <fullName evidence="3">GTP cyclohydrolase 1 type 2 homolog</fullName>
    </recommendedName>
</protein>
<dbReference type="Gene3D" id="3.40.1390.30">
    <property type="entry name" value="NIF3 (NGG1p interacting factor 3)-like"/>
    <property type="match status" value="2"/>
</dbReference>
<dbReference type="InterPro" id="IPR036069">
    <property type="entry name" value="DUF34/NIF3_sf"/>
</dbReference>
<sequence>MIRAADLIKKIEAFAPKSLAEEGDPTGLQIGDPNQPISKVMTTLDVRPETVKEAVEAGVDFIWAHHEPLFFPAKNLDLSDPQNKMYADLIKANIVVYSSHTNLDAAEGGLNDWLCSAFGIEEAVPLLPAEGNAKAGLGRIGRLKEPLKMVDYAKAVKQTCQVDQVRLVAKHPEAMVEKVAVLGGDGGKFWRTAKAAQADLFITADLYYHVGHDVLAADFAVLDPDHHMEALAKGPMAEKVKDWFGSSLTVFASTVNTDPYRYL</sequence>
<organism evidence="5 6">
    <name type="scientific">Fructobacillus papyrifericola</name>
    <dbReference type="NCBI Taxonomy" id="2713172"/>
    <lineage>
        <taxon>Bacteria</taxon>
        <taxon>Bacillati</taxon>
        <taxon>Bacillota</taxon>
        <taxon>Bacilli</taxon>
        <taxon>Lactobacillales</taxon>
        <taxon>Lactobacillaceae</taxon>
        <taxon>Fructobacillus</taxon>
    </lineage>
</organism>
<comment type="subunit">
    <text evidence="2">Homohexamer.</text>
</comment>
<dbReference type="SUPFAM" id="SSF102705">
    <property type="entry name" value="NIF3 (NGG1p interacting factor 3)-like"/>
    <property type="match status" value="1"/>
</dbReference>
<evidence type="ECO:0000256" key="3">
    <source>
        <dbReference type="ARBA" id="ARBA00022112"/>
    </source>
</evidence>
<dbReference type="PANTHER" id="PTHR13799:SF14">
    <property type="entry name" value="GTP CYCLOHYDROLASE 1 TYPE 2 HOMOLOG"/>
    <property type="match status" value="1"/>
</dbReference>
<evidence type="ECO:0000256" key="1">
    <source>
        <dbReference type="ARBA" id="ARBA00006964"/>
    </source>
</evidence>
<name>A0ABS5QS62_9LACO</name>
<dbReference type="PANTHER" id="PTHR13799">
    <property type="entry name" value="NGG1 INTERACTING FACTOR 3"/>
    <property type="match status" value="1"/>
</dbReference>
<comment type="caution">
    <text evidence="5">The sequence shown here is derived from an EMBL/GenBank/DDBJ whole genome shotgun (WGS) entry which is preliminary data.</text>
</comment>
<evidence type="ECO:0000256" key="4">
    <source>
        <dbReference type="ARBA" id="ARBA00022723"/>
    </source>
</evidence>
<dbReference type="NCBIfam" id="TIGR00486">
    <property type="entry name" value="YbgI_SA1388"/>
    <property type="match status" value="1"/>
</dbReference>
<evidence type="ECO:0000313" key="5">
    <source>
        <dbReference type="EMBL" id="MBS9335966.1"/>
    </source>
</evidence>
<keyword evidence="6" id="KW-1185">Reference proteome</keyword>
<dbReference type="Proteomes" id="UP000735205">
    <property type="component" value="Unassembled WGS sequence"/>
</dbReference>
<proteinExistence type="inferred from homology"/>